<organism evidence="4 5">
    <name type="scientific">Clostridium oryzae</name>
    <dbReference type="NCBI Taxonomy" id="1450648"/>
    <lineage>
        <taxon>Bacteria</taxon>
        <taxon>Bacillati</taxon>
        <taxon>Bacillota</taxon>
        <taxon>Clostridia</taxon>
        <taxon>Eubacteriales</taxon>
        <taxon>Clostridiaceae</taxon>
        <taxon>Clostridium</taxon>
    </lineage>
</organism>
<sequence>MNKMTNRAKQAETTKKKIYKCGVKLMTKYGFDKISVEQISKAAGVSVGTYYYYFKSKFDLFKEIYKQGDDYFLNEVKGKLKSNDCQGQIIEFFDEYAKFNIENGIDMVKKLYTSDNKMFITHGRAMQQILQEIIETFQKQGEISEELSSAEITRILFIAARGVIYNWCLCDGELNLYTDMRIIISKMLNGIL</sequence>
<dbReference type="Pfam" id="PF00440">
    <property type="entry name" value="TetR_N"/>
    <property type="match status" value="1"/>
</dbReference>
<dbReference type="RefSeq" id="WP_079423456.1">
    <property type="nucleotide sequence ID" value="NZ_MZGV01000015.1"/>
</dbReference>
<dbReference type="Proteomes" id="UP000190080">
    <property type="component" value="Unassembled WGS sequence"/>
</dbReference>
<dbReference type="InterPro" id="IPR050624">
    <property type="entry name" value="HTH-type_Tx_Regulator"/>
</dbReference>
<accession>A0A1V4IRJ0</accession>
<dbReference type="EMBL" id="MZGV01000015">
    <property type="protein sequence ID" value="OPJ62430.1"/>
    <property type="molecule type" value="Genomic_DNA"/>
</dbReference>
<dbReference type="OrthoDB" id="494991at2"/>
<dbReference type="SUPFAM" id="SSF46689">
    <property type="entry name" value="Homeodomain-like"/>
    <property type="match status" value="1"/>
</dbReference>
<gene>
    <name evidence="4" type="primary">acrR_1</name>
    <name evidence="4" type="ORF">CLORY_17990</name>
</gene>
<name>A0A1V4IRJ0_9CLOT</name>
<evidence type="ECO:0000313" key="4">
    <source>
        <dbReference type="EMBL" id="OPJ62430.1"/>
    </source>
</evidence>
<proteinExistence type="predicted"/>
<dbReference type="STRING" id="1450648.CLORY_17990"/>
<protein>
    <submittedName>
        <fullName evidence="4">HTH-type transcriptional regulator AcrR</fullName>
    </submittedName>
</protein>
<reference evidence="4 5" key="1">
    <citation type="submission" date="2017-03" db="EMBL/GenBank/DDBJ databases">
        <title>Genome sequence of Clostridium oryzae DSM 28571.</title>
        <authorList>
            <person name="Poehlein A."/>
            <person name="Daniel R."/>
        </authorList>
    </citation>
    <scope>NUCLEOTIDE SEQUENCE [LARGE SCALE GENOMIC DNA]</scope>
    <source>
        <strain evidence="4 5">DSM 28571</strain>
    </source>
</reference>
<dbReference type="InterPro" id="IPR036271">
    <property type="entry name" value="Tet_transcr_reg_TetR-rel_C_sf"/>
</dbReference>
<feature type="domain" description="HTH tetR-type" evidence="3">
    <location>
        <begin position="12"/>
        <end position="72"/>
    </location>
</feature>
<dbReference type="PANTHER" id="PTHR43479:SF11">
    <property type="entry name" value="ACREF_ENVCD OPERON REPRESSOR-RELATED"/>
    <property type="match status" value="1"/>
</dbReference>
<keyword evidence="5" id="KW-1185">Reference proteome</keyword>
<dbReference type="SUPFAM" id="SSF48498">
    <property type="entry name" value="Tetracyclin repressor-like, C-terminal domain"/>
    <property type="match status" value="1"/>
</dbReference>
<dbReference type="GO" id="GO:0003677">
    <property type="term" value="F:DNA binding"/>
    <property type="evidence" value="ECO:0007669"/>
    <property type="project" value="UniProtKB-UniRule"/>
</dbReference>
<dbReference type="PROSITE" id="PS50977">
    <property type="entry name" value="HTH_TETR_2"/>
    <property type="match status" value="1"/>
</dbReference>
<evidence type="ECO:0000256" key="1">
    <source>
        <dbReference type="ARBA" id="ARBA00023125"/>
    </source>
</evidence>
<dbReference type="Gene3D" id="1.10.357.10">
    <property type="entry name" value="Tetracycline Repressor, domain 2"/>
    <property type="match status" value="1"/>
</dbReference>
<evidence type="ECO:0000313" key="5">
    <source>
        <dbReference type="Proteomes" id="UP000190080"/>
    </source>
</evidence>
<dbReference type="PANTHER" id="PTHR43479">
    <property type="entry name" value="ACREF/ENVCD OPERON REPRESSOR-RELATED"/>
    <property type="match status" value="1"/>
</dbReference>
<dbReference type="InterPro" id="IPR001647">
    <property type="entry name" value="HTH_TetR"/>
</dbReference>
<feature type="DNA-binding region" description="H-T-H motif" evidence="2">
    <location>
        <begin position="35"/>
        <end position="54"/>
    </location>
</feature>
<dbReference type="AlphaFoldDB" id="A0A1V4IRJ0"/>
<comment type="caution">
    <text evidence="4">The sequence shown here is derived from an EMBL/GenBank/DDBJ whole genome shotgun (WGS) entry which is preliminary data.</text>
</comment>
<dbReference type="PRINTS" id="PR00455">
    <property type="entry name" value="HTHTETR"/>
</dbReference>
<evidence type="ECO:0000259" key="3">
    <source>
        <dbReference type="PROSITE" id="PS50977"/>
    </source>
</evidence>
<evidence type="ECO:0000256" key="2">
    <source>
        <dbReference type="PROSITE-ProRule" id="PRU00335"/>
    </source>
</evidence>
<dbReference type="InterPro" id="IPR009057">
    <property type="entry name" value="Homeodomain-like_sf"/>
</dbReference>
<keyword evidence="1 2" id="KW-0238">DNA-binding</keyword>